<sequence length="393" mass="42097">MNNMSEQQHRLRFVLILGTLSATGPLSIDLYLPALPQMMRQFQTSASLIQLSLTACLLGLAFGQLIAGPLSDHYGRKRPLIVGFLVFALASLLIAMAHSITMLIVMRFIQGLAGASGQVLSRAVARDLFSGHALTNFYAILNAVNGVFPIIAPIIGGYMIRFVPWEAVFILLGVVGLVLAGLIVIGIPETLAPEKRLTGPVFATFKSFKTLIELPGFLRNIVITGMVYGCLFSYISASTFIYQQLFHLSAQAFSLFYAINGLGIVIGSGLPSRVNRLSERVQVKVGMVLVLLDSMILLVGSWLHFPLIAVAVLLWFLVVFVGMLLTLTTAIIMNQTPQNAGSASALVGLSQNAFGGISSPLVGLFGTASYAPMAGLILIYSLGALGLSHQKQV</sequence>
<dbReference type="Proteomes" id="UP000198402">
    <property type="component" value="Unassembled WGS sequence"/>
</dbReference>
<dbReference type="Gene3D" id="1.20.1720.10">
    <property type="entry name" value="Multidrug resistance protein D"/>
    <property type="match status" value="1"/>
</dbReference>
<dbReference type="CDD" id="cd17320">
    <property type="entry name" value="MFS_MdfA_MDR_like"/>
    <property type="match status" value="1"/>
</dbReference>
<dbReference type="PRINTS" id="PR01035">
    <property type="entry name" value="TCRTETA"/>
</dbReference>
<feature type="domain" description="Major facilitator superfamily (MFS) profile" evidence="10">
    <location>
        <begin position="13"/>
        <end position="392"/>
    </location>
</feature>
<evidence type="ECO:0000256" key="6">
    <source>
        <dbReference type="ARBA" id="ARBA00022692"/>
    </source>
</evidence>
<evidence type="ECO:0000313" key="11">
    <source>
        <dbReference type="EMBL" id="GAX01646.1"/>
    </source>
</evidence>
<dbReference type="InterPro" id="IPR005829">
    <property type="entry name" value="Sugar_transporter_CS"/>
</dbReference>
<organism evidence="11 12">
    <name type="scientific">Secundilactobacillus silagei JCM 19001</name>
    <dbReference type="NCBI Taxonomy" id="1302250"/>
    <lineage>
        <taxon>Bacteria</taxon>
        <taxon>Bacillati</taxon>
        <taxon>Bacillota</taxon>
        <taxon>Bacilli</taxon>
        <taxon>Lactobacillales</taxon>
        <taxon>Lactobacillaceae</taxon>
        <taxon>Secundilactobacillus</taxon>
    </lineage>
</organism>
<evidence type="ECO:0000313" key="12">
    <source>
        <dbReference type="Proteomes" id="UP000198402"/>
    </source>
</evidence>
<dbReference type="InterPro" id="IPR001958">
    <property type="entry name" value="Tet-R_TetA/multi-R_MdtG-like"/>
</dbReference>
<dbReference type="NCBIfam" id="TIGR00710">
    <property type="entry name" value="efflux_Bcr_CflA"/>
    <property type="match status" value="1"/>
</dbReference>
<gene>
    <name evidence="11" type="ORF">IWT126_01689</name>
</gene>
<comment type="caution">
    <text evidence="11">The sequence shown here is derived from an EMBL/GenBank/DDBJ whole genome shotgun (WGS) entry which is preliminary data.</text>
</comment>
<evidence type="ECO:0000259" key="10">
    <source>
        <dbReference type="PROSITE" id="PS50850"/>
    </source>
</evidence>
<proteinExistence type="inferred from homology"/>
<dbReference type="InterPro" id="IPR011701">
    <property type="entry name" value="MFS"/>
</dbReference>
<feature type="transmembrane region" description="Helical" evidence="9">
    <location>
        <begin position="283"/>
        <end position="302"/>
    </location>
</feature>
<dbReference type="PANTHER" id="PTHR23502:SF132">
    <property type="entry name" value="POLYAMINE TRANSPORTER 2-RELATED"/>
    <property type="match status" value="1"/>
</dbReference>
<feature type="transmembrane region" description="Helical" evidence="9">
    <location>
        <begin position="248"/>
        <end position="271"/>
    </location>
</feature>
<keyword evidence="4 9" id="KW-0813">Transport</keyword>
<name>A0A1Z5IIX4_9LACO</name>
<evidence type="ECO:0000256" key="9">
    <source>
        <dbReference type="RuleBase" id="RU365088"/>
    </source>
</evidence>
<dbReference type="SUPFAM" id="SSF103473">
    <property type="entry name" value="MFS general substrate transporter"/>
    <property type="match status" value="1"/>
</dbReference>
<dbReference type="Pfam" id="PF07690">
    <property type="entry name" value="MFS_1"/>
    <property type="match status" value="1"/>
</dbReference>
<dbReference type="InterPro" id="IPR020846">
    <property type="entry name" value="MFS_dom"/>
</dbReference>
<comment type="caution">
    <text evidence="9">Lacks conserved residue(s) required for the propagation of feature annotation.</text>
</comment>
<dbReference type="STRING" id="1302250.GCA_001313225_03405"/>
<evidence type="ECO:0000256" key="5">
    <source>
        <dbReference type="ARBA" id="ARBA00022475"/>
    </source>
</evidence>
<feature type="transmembrane region" description="Helical" evidence="9">
    <location>
        <begin position="79"/>
        <end position="98"/>
    </location>
</feature>
<dbReference type="FunFam" id="1.20.1720.10:FF:000005">
    <property type="entry name" value="Bcr/CflA family efflux transporter"/>
    <property type="match status" value="1"/>
</dbReference>
<feature type="transmembrane region" description="Helical" evidence="9">
    <location>
        <begin position="370"/>
        <end position="387"/>
    </location>
</feature>
<dbReference type="GO" id="GO:0005886">
    <property type="term" value="C:plasma membrane"/>
    <property type="evidence" value="ECO:0007669"/>
    <property type="project" value="UniProtKB-SubCell"/>
</dbReference>
<accession>A0A1Z5IIX4</accession>
<dbReference type="GO" id="GO:1990961">
    <property type="term" value="P:xenobiotic detoxification by transmembrane export across the plasma membrane"/>
    <property type="evidence" value="ECO:0007669"/>
    <property type="project" value="InterPro"/>
</dbReference>
<protein>
    <recommendedName>
        <fullName evidence="9">Bcr/CflA family efflux transporter</fullName>
    </recommendedName>
</protein>
<dbReference type="PROSITE" id="PS00216">
    <property type="entry name" value="SUGAR_TRANSPORT_1"/>
    <property type="match status" value="1"/>
</dbReference>
<evidence type="ECO:0000256" key="1">
    <source>
        <dbReference type="ARBA" id="ARBA00004651"/>
    </source>
</evidence>
<evidence type="ECO:0000256" key="8">
    <source>
        <dbReference type="ARBA" id="ARBA00023136"/>
    </source>
</evidence>
<keyword evidence="12" id="KW-1185">Reference proteome</keyword>
<comment type="similarity">
    <text evidence="2 9">Belongs to the major facilitator superfamily. Bcr/CmlA family.</text>
</comment>
<feature type="transmembrane region" description="Helical" evidence="9">
    <location>
        <begin position="217"/>
        <end position="242"/>
    </location>
</feature>
<keyword evidence="7 9" id="KW-1133">Transmembrane helix</keyword>
<keyword evidence="5 9" id="KW-1003">Cell membrane</keyword>
<keyword evidence="8 9" id="KW-0472">Membrane</keyword>
<dbReference type="GO" id="GO:0042910">
    <property type="term" value="F:xenobiotic transmembrane transporter activity"/>
    <property type="evidence" value="ECO:0007669"/>
    <property type="project" value="InterPro"/>
</dbReference>
<feature type="transmembrane region" description="Helical" evidence="9">
    <location>
        <begin position="167"/>
        <end position="187"/>
    </location>
</feature>
<dbReference type="PANTHER" id="PTHR23502">
    <property type="entry name" value="MAJOR FACILITATOR SUPERFAMILY"/>
    <property type="match status" value="1"/>
</dbReference>
<dbReference type="PROSITE" id="PS50850">
    <property type="entry name" value="MFS"/>
    <property type="match status" value="1"/>
</dbReference>
<reference evidence="11 12" key="1">
    <citation type="submission" date="2015-11" db="EMBL/GenBank/DDBJ databases">
        <title>Draft genome sequences of new species of the genus Lactobacillus isolated from orchardgrass silage.</title>
        <authorList>
            <person name="Tohno M."/>
            <person name="Tanizawa Y."/>
            <person name="Arita M."/>
        </authorList>
    </citation>
    <scope>NUCLEOTIDE SEQUENCE [LARGE SCALE GENOMIC DNA]</scope>
    <source>
        <strain evidence="11 12">IWT126</strain>
    </source>
</reference>
<dbReference type="InterPro" id="IPR004812">
    <property type="entry name" value="Efflux_drug-R_Bcr/CmlA"/>
</dbReference>
<feature type="transmembrane region" description="Helical" evidence="9">
    <location>
        <begin position="12"/>
        <end position="28"/>
    </location>
</feature>
<dbReference type="EMBL" id="BCMG01000008">
    <property type="protein sequence ID" value="GAX01646.1"/>
    <property type="molecule type" value="Genomic_DNA"/>
</dbReference>
<comment type="subcellular location">
    <subcellularLocation>
        <location evidence="1 9">Cell membrane</location>
        <topology evidence="1 9">Multi-pass membrane protein</topology>
    </subcellularLocation>
</comment>
<keyword evidence="6 9" id="KW-0812">Transmembrane</keyword>
<evidence type="ECO:0000256" key="7">
    <source>
        <dbReference type="ARBA" id="ARBA00022989"/>
    </source>
</evidence>
<evidence type="ECO:0000256" key="4">
    <source>
        <dbReference type="ARBA" id="ARBA00022448"/>
    </source>
</evidence>
<dbReference type="AlphaFoldDB" id="A0A1Z5IIX4"/>
<feature type="transmembrane region" description="Helical" evidence="9">
    <location>
        <begin position="48"/>
        <end position="67"/>
    </location>
</feature>
<evidence type="ECO:0000256" key="2">
    <source>
        <dbReference type="ARBA" id="ARBA00006236"/>
    </source>
</evidence>
<comment type="similarity">
    <text evidence="3">Belongs to the major facilitator superfamily. TCR/Tet family.</text>
</comment>
<feature type="transmembrane region" description="Helical" evidence="9">
    <location>
        <begin position="308"/>
        <end position="333"/>
    </location>
</feature>
<dbReference type="OrthoDB" id="9800416at2"/>
<evidence type="ECO:0000256" key="3">
    <source>
        <dbReference type="ARBA" id="ARBA00007520"/>
    </source>
</evidence>
<dbReference type="InterPro" id="IPR036259">
    <property type="entry name" value="MFS_trans_sf"/>
</dbReference>
<feature type="transmembrane region" description="Helical" evidence="9">
    <location>
        <begin position="137"/>
        <end position="161"/>
    </location>
</feature>